<feature type="compositionally biased region" description="Basic and acidic residues" evidence="1">
    <location>
        <begin position="60"/>
        <end position="70"/>
    </location>
</feature>
<keyword evidence="3" id="KW-1185">Reference proteome</keyword>
<evidence type="ECO:0000313" key="2">
    <source>
        <dbReference type="EMBL" id="TVU30517.1"/>
    </source>
</evidence>
<feature type="compositionally biased region" description="Basic and acidic residues" evidence="1">
    <location>
        <begin position="41"/>
        <end position="51"/>
    </location>
</feature>
<comment type="caution">
    <text evidence="2">The sequence shown here is derived from an EMBL/GenBank/DDBJ whole genome shotgun (WGS) entry which is preliminary data.</text>
</comment>
<dbReference type="Proteomes" id="UP000324897">
    <property type="component" value="Chromosome 1"/>
</dbReference>
<dbReference type="EMBL" id="RWGY01000011">
    <property type="protein sequence ID" value="TVU30517.1"/>
    <property type="molecule type" value="Genomic_DNA"/>
</dbReference>
<evidence type="ECO:0000313" key="3">
    <source>
        <dbReference type="Proteomes" id="UP000324897"/>
    </source>
</evidence>
<dbReference type="AlphaFoldDB" id="A0A5J9V519"/>
<name>A0A5J9V519_9POAL</name>
<accession>A0A5J9V519</accession>
<feature type="region of interest" description="Disordered" evidence="1">
    <location>
        <begin position="41"/>
        <end position="70"/>
    </location>
</feature>
<dbReference type="Gramene" id="TVU30517">
    <property type="protein sequence ID" value="TVU30517"/>
    <property type="gene ID" value="EJB05_22146"/>
</dbReference>
<evidence type="ECO:0000256" key="1">
    <source>
        <dbReference type="SAM" id="MobiDB-lite"/>
    </source>
</evidence>
<gene>
    <name evidence="2" type="ORF">EJB05_22146</name>
</gene>
<sequence length="70" mass="7576">PLRTASRAIEGFGVTHNEKPKEQPGQENPILATLTLQEGFAKEPKADKVSEGLRGGDLQTPRHAEGFPRA</sequence>
<feature type="non-terminal residue" evidence="2">
    <location>
        <position position="1"/>
    </location>
</feature>
<feature type="region of interest" description="Disordered" evidence="1">
    <location>
        <begin position="1"/>
        <end position="28"/>
    </location>
</feature>
<proteinExistence type="predicted"/>
<protein>
    <submittedName>
        <fullName evidence="2">Uncharacterized protein</fullName>
    </submittedName>
</protein>
<organism evidence="2 3">
    <name type="scientific">Eragrostis curvula</name>
    <name type="common">weeping love grass</name>
    <dbReference type="NCBI Taxonomy" id="38414"/>
    <lineage>
        <taxon>Eukaryota</taxon>
        <taxon>Viridiplantae</taxon>
        <taxon>Streptophyta</taxon>
        <taxon>Embryophyta</taxon>
        <taxon>Tracheophyta</taxon>
        <taxon>Spermatophyta</taxon>
        <taxon>Magnoliopsida</taxon>
        <taxon>Liliopsida</taxon>
        <taxon>Poales</taxon>
        <taxon>Poaceae</taxon>
        <taxon>PACMAD clade</taxon>
        <taxon>Chloridoideae</taxon>
        <taxon>Eragrostideae</taxon>
        <taxon>Eragrostidinae</taxon>
        <taxon>Eragrostis</taxon>
    </lineage>
</organism>
<reference evidence="2 3" key="1">
    <citation type="journal article" date="2019" name="Sci. Rep.">
        <title>A high-quality genome of Eragrostis curvula grass provides insights into Poaceae evolution and supports new strategies to enhance forage quality.</title>
        <authorList>
            <person name="Carballo J."/>
            <person name="Santos B.A.C.M."/>
            <person name="Zappacosta D."/>
            <person name="Garbus I."/>
            <person name="Selva J.P."/>
            <person name="Gallo C.A."/>
            <person name="Diaz A."/>
            <person name="Albertini E."/>
            <person name="Caccamo M."/>
            <person name="Echenique V."/>
        </authorList>
    </citation>
    <scope>NUCLEOTIDE SEQUENCE [LARGE SCALE GENOMIC DNA]</scope>
    <source>
        <strain evidence="3">cv. Victoria</strain>
        <tissue evidence="2">Leaf</tissue>
    </source>
</reference>